<dbReference type="SUPFAM" id="SSF50249">
    <property type="entry name" value="Nucleic acid-binding proteins"/>
    <property type="match status" value="1"/>
</dbReference>
<dbReference type="Proteomes" id="UP000596083">
    <property type="component" value="Chromosome"/>
</dbReference>
<dbReference type="PROSITE" id="PS50886">
    <property type="entry name" value="TRBD"/>
    <property type="match status" value="1"/>
</dbReference>
<accession>A0A7T7KKT7</accession>
<dbReference type="InterPro" id="IPR002547">
    <property type="entry name" value="tRNA-bd_dom"/>
</dbReference>
<evidence type="ECO:0000259" key="4">
    <source>
        <dbReference type="PROSITE" id="PS50886"/>
    </source>
</evidence>
<protein>
    <submittedName>
        <fullName evidence="5">tRNA-binding protein</fullName>
    </submittedName>
</protein>
<evidence type="ECO:0000313" key="5">
    <source>
        <dbReference type="EMBL" id="QQM29868.1"/>
    </source>
</evidence>
<dbReference type="Pfam" id="PF01588">
    <property type="entry name" value="tRNA_bind"/>
    <property type="match status" value="1"/>
</dbReference>
<dbReference type="CDD" id="cd02798">
    <property type="entry name" value="tRNA_bind_CsaA"/>
    <property type="match status" value="1"/>
</dbReference>
<dbReference type="NCBIfam" id="NF007495">
    <property type="entry name" value="PRK10089.1-4"/>
    <property type="match status" value="1"/>
</dbReference>
<dbReference type="NCBIfam" id="NF007493">
    <property type="entry name" value="PRK10089.1-2"/>
    <property type="match status" value="1"/>
</dbReference>
<evidence type="ECO:0000256" key="3">
    <source>
        <dbReference type="PROSITE-ProRule" id="PRU00209"/>
    </source>
</evidence>
<keyword evidence="2 3" id="KW-0694">RNA-binding</keyword>
<dbReference type="InterPro" id="IPR012340">
    <property type="entry name" value="NA-bd_OB-fold"/>
</dbReference>
<dbReference type="InterPro" id="IPR008231">
    <property type="entry name" value="CsaA"/>
</dbReference>
<dbReference type="Gene3D" id="2.40.50.140">
    <property type="entry name" value="Nucleic acid-binding proteins"/>
    <property type="match status" value="1"/>
</dbReference>
<dbReference type="PANTHER" id="PTHR11586:SF37">
    <property type="entry name" value="TRNA-BINDING DOMAIN-CONTAINING PROTEIN"/>
    <property type="match status" value="1"/>
</dbReference>
<organism evidence="5 6">
    <name type="scientific">Martelella lutilitoris</name>
    <dbReference type="NCBI Taxonomy" id="2583532"/>
    <lineage>
        <taxon>Bacteria</taxon>
        <taxon>Pseudomonadati</taxon>
        <taxon>Pseudomonadota</taxon>
        <taxon>Alphaproteobacteria</taxon>
        <taxon>Hyphomicrobiales</taxon>
        <taxon>Aurantimonadaceae</taxon>
        <taxon>Martelella</taxon>
    </lineage>
</organism>
<evidence type="ECO:0000256" key="2">
    <source>
        <dbReference type="ARBA" id="ARBA00022884"/>
    </source>
</evidence>
<keyword evidence="1 3" id="KW-0820">tRNA-binding</keyword>
<dbReference type="NCBIfam" id="TIGR02222">
    <property type="entry name" value="chap_CsaA"/>
    <property type="match status" value="1"/>
</dbReference>
<dbReference type="InterPro" id="IPR051270">
    <property type="entry name" value="Tyrosine-tRNA_ligase_regulator"/>
</dbReference>
<dbReference type="GO" id="GO:0000049">
    <property type="term" value="F:tRNA binding"/>
    <property type="evidence" value="ECO:0007669"/>
    <property type="project" value="UniProtKB-UniRule"/>
</dbReference>
<dbReference type="AlphaFoldDB" id="A0A7T7KKT7"/>
<proteinExistence type="predicted"/>
<dbReference type="RefSeq" id="WP_200334883.1">
    <property type="nucleotide sequence ID" value="NZ_CP066786.1"/>
</dbReference>
<dbReference type="EMBL" id="CP066786">
    <property type="protein sequence ID" value="QQM29868.1"/>
    <property type="molecule type" value="Genomic_DNA"/>
</dbReference>
<feature type="domain" description="TRNA-binding" evidence="4">
    <location>
        <begin position="9"/>
        <end position="113"/>
    </location>
</feature>
<evidence type="ECO:0000313" key="6">
    <source>
        <dbReference type="Proteomes" id="UP000596083"/>
    </source>
</evidence>
<evidence type="ECO:0000256" key="1">
    <source>
        <dbReference type="ARBA" id="ARBA00022555"/>
    </source>
</evidence>
<dbReference type="KEGG" id="mlut:JET14_16460"/>
<reference evidence="5 6" key="1">
    <citation type="submission" date="2020-12" db="EMBL/GenBank/DDBJ databases">
        <authorList>
            <person name="Zheng R.K."/>
            <person name="Sun C.M."/>
        </authorList>
    </citation>
    <scope>NUCLEOTIDE SEQUENCE [LARGE SCALE GENOMIC DNA]</scope>
    <source>
        <strain evidence="5 6">ZRK001</strain>
    </source>
</reference>
<sequence>MTDEITFDDFLKVDIRAGTIIEAEVFPEARKPAYKLKIDFGPDIGVRKSSAQITVHYTPESLVGRQVMAVVNFPPRQIGPFRSEVLTLGMADANGDIVLAAIDKPVENGAKLH</sequence>
<dbReference type="FunFam" id="2.40.50.140:FF:000165">
    <property type="entry name" value="Chaperone CsaA"/>
    <property type="match status" value="1"/>
</dbReference>
<dbReference type="NCBIfam" id="NF007494">
    <property type="entry name" value="PRK10089.1-3"/>
    <property type="match status" value="1"/>
</dbReference>
<name>A0A7T7KKT7_9HYPH</name>
<dbReference type="PANTHER" id="PTHR11586">
    <property type="entry name" value="TRNA-AMINOACYLATION COFACTOR ARC1 FAMILY MEMBER"/>
    <property type="match status" value="1"/>
</dbReference>
<gene>
    <name evidence="5" type="ORF">JET14_16460</name>
</gene>